<feature type="region of interest" description="Disordered" evidence="1">
    <location>
        <begin position="364"/>
        <end position="392"/>
    </location>
</feature>
<dbReference type="Proteomes" id="UP000650424">
    <property type="component" value="Unassembled WGS sequence"/>
</dbReference>
<dbReference type="PIRSF" id="PIRSF007313">
    <property type="entry name" value="PhnI"/>
    <property type="match status" value="1"/>
</dbReference>
<proteinExistence type="predicted"/>
<evidence type="ECO:0000313" key="3">
    <source>
        <dbReference type="Proteomes" id="UP000650424"/>
    </source>
</evidence>
<keyword evidence="2" id="KW-0456">Lyase</keyword>
<accession>A0ABR6ZMD8</accession>
<dbReference type="RefSeq" id="WP_186946262.1">
    <property type="nucleotide sequence ID" value="NZ_JACOGF010000002.1"/>
</dbReference>
<comment type="caution">
    <text evidence="2">The sequence shown here is derived from an EMBL/GenBank/DDBJ whole genome shotgun (WGS) entry which is preliminary data.</text>
</comment>
<name>A0ABR6ZMD8_9BURK</name>
<protein>
    <submittedName>
        <fullName evidence="2">Carbon-phosphorus lyase complex subunit PhnI</fullName>
    </submittedName>
</protein>
<feature type="compositionally biased region" description="Acidic residues" evidence="1">
    <location>
        <begin position="373"/>
        <end position="382"/>
    </location>
</feature>
<reference evidence="2 3" key="1">
    <citation type="submission" date="2020-08" db="EMBL/GenBank/DDBJ databases">
        <title>Novel species isolated from subtropical streams in China.</title>
        <authorList>
            <person name="Lu H."/>
        </authorList>
    </citation>
    <scope>NUCLEOTIDE SEQUENCE [LARGE SCALE GENOMIC DNA]</scope>
    <source>
        <strain evidence="2 3">CY18W</strain>
    </source>
</reference>
<organism evidence="2 3">
    <name type="scientific">Undibacterium hunanense</name>
    <dbReference type="NCBI Taxonomy" id="2762292"/>
    <lineage>
        <taxon>Bacteria</taxon>
        <taxon>Pseudomonadati</taxon>
        <taxon>Pseudomonadota</taxon>
        <taxon>Betaproteobacteria</taxon>
        <taxon>Burkholderiales</taxon>
        <taxon>Oxalobacteraceae</taxon>
        <taxon>Undibacterium</taxon>
    </lineage>
</organism>
<evidence type="ECO:0000313" key="2">
    <source>
        <dbReference type="EMBL" id="MBC3917047.1"/>
    </source>
</evidence>
<dbReference type="EMBL" id="JACOGF010000002">
    <property type="protein sequence ID" value="MBC3917047.1"/>
    <property type="molecule type" value="Genomic_DNA"/>
</dbReference>
<dbReference type="GO" id="GO:0016829">
    <property type="term" value="F:lyase activity"/>
    <property type="evidence" value="ECO:0007669"/>
    <property type="project" value="UniProtKB-KW"/>
</dbReference>
<dbReference type="Pfam" id="PF05861">
    <property type="entry name" value="PhnI"/>
    <property type="match status" value="1"/>
</dbReference>
<gene>
    <name evidence="2" type="ORF">H8L32_06120</name>
</gene>
<sequence length="392" mass="43067">MYVAVKGGEKAIAQSYIALEKLRRGDTAVPELSIAQIREQMSLAVARVMTEASLYDKDLAALAIKQASGDLIEAIFLLRAYRTTLPRLLATMPVDTSAMLIQRRISATFKDVPGGQVLGATYDYTQRLLDFSLVAESLAGADQATETALSEAKAEAEAEACPRVLDFLNQEGLIEADDMPDGDPEPSDLTRDPLQFPASRALRLQSLARGDEGFLLALAYSTQRGYARNHPFAGEIRHGLVDVQVIPEELGFAIDIGEIEITECQMVNQFAGSHTEAPRFTRGYGLSFGYGERKAMAMALVDRALRAEELKEEITAPAQMQEFVLYHADNVEASGFVQHLKLPHYVDFQSELNLLRSLRQAIQKNQQEQAPTIEDEVSTADDPENKSGQKAA</sequence>
<evidence type="ECO:0000256" key="1">
    <source>
        <dbReference type="SAM" id="MobiDB-lite"/>
    </source>
</evidence>
<dbReference type="InterPro" id="IPR008773">
    <property type="entry name" value="PhnI"/>
</dbReference>
<keyword evidence="3" id="KW-1185">Reference proteome</keyword>
<feature type="compositionally biased region" description="Basic and acidic residues" evidence="1">
    <location>
        <begin position="383"/>
        <end position="392"/>
    </location>
</feature>